<dbReference type="InterPro" id="IPR036010">
    <property type="entry name" value="2Fe-2S_ferredoxin-like_sf"/>
</dbReference>
<dbReference type="InterPro" id="IPR009016">
    <property type="entry name" value="Fe_hydrogenase"/>
</dbReference>
<dbReference type="SUPFAM" id="SSF53920">
    <property type="entry name" value="Fe-only hydrogenase"/>
    <property type="match status" value="1"/>
</dbReference>
<dbReference type="GO" id="GO:0051539">
    <property type="term" value="F:4 iron, 4 sulfur cluster binding"/>
    <property type="evidence" value="ECO:0007669"/>
    <property type="project" value="UniProtKB-KW"/>
</dbReference>
<keyword evidence="2" id="KW-0004">4Fe-4S</keyword>
<dbReference type="InterPro" id="IPR004108">
    <property type="entry name" value="Fe_hydrogenase_lsu_C"/>
</dbReference>
<evidence type="ECO:0000256" key="3">
    <source>
        <dbReference type="ARBA" id="ARBA00022723"/>
    </source>
</evidence>
<evidence type="ECO:0000256" key="1">
    <source>
        <dbReference type="ARBA" id="ARBA00001966"/>
    </source>
</evidence>
<dbReference type="InterPro" id="IPR001041">
    <property type="entry name" value="2Fe-2S_ferredoxin-type"/>
</dbReference>
<dbReference type="InterPro" id="IPR000283">
    <property type="entry name" value="NADH_UbQ_OxRdtase_75kDa_su_CS"/>
</dbReference>
<dbReference type="GO" id="GO:0005506">
    <property type="term" value="F:iron ion binding"/>
    <property type="evidence" value="ECO:0007669"/>
    <property type="project" value="InterPro"/>
</dbReference>
<dbReference type="EMBL" id="QOQW01000016">
    <property type="protein sequence ID" value="RCK79022.1"/>
    <property type="molecule type" value="Genomic_DNA"/>
</dbReference>
<evidence type="ECO:0000259" key="9">
    <source>
        <dbReference type="PROSITE" id="PS51839"/>
    </source>
</evidence>
<dbReference type="InterPro" id="IPR017896">
    <property type="entry name" value="4Fe4S_Fe-S-bd"/>
</dbReference>
<evidence type="ECO:0000259" key="8">
    <source>
        <dbReference type="PROSITE" id="PS51379"/>
    </source>
</evidence>
<dbReference type="PROSITE" id="PS51379">
    <property type="entry name" value="4FE4S_FER_2"/>
    <property type="match status" value="2"/>
</dbReference>
<dbReference type="Proteomes" id="UP000252355">
    <property type="component" value="Unassembled WGS sequence"/>
</dbReference>
<dbReference type="InterPro" id="IPR019574">
    <property type="entry name" value="NADH_UbQ_OxRdtase_Gsu_4Fe4S-bd"/>
</dbReference>
<accession>A0A367ZNR2</accession>
<dbReference type="InterPro" id="IPR050340">
    <property type="entry name" value="Cytosolic_Fe-S_CAF"/>
</dbReference>
<dbReference type="PROSITE" id="PS00641">
    <property type="entry name" value="COMPLEX1_75K_1"/>
    <property type="match status" value="1"/>
</dbReference>
<feature type="domain" description="4Fe-4S His(Cys)3-ligated-type" evidence="9">
    <location>
        <begin position="86"/>
        <end position="125"/>
    </location>
</feature>
<evidence type="ECO:0000256" key="2">
    <source>
        <dbReference type="ARBA" id="ARBA00022485"/>
    </source>
</evidence>
<evidence type="ECO:0000313" key="10">
    <source>
        <dbReference type="EMBL" id="RCK79022.1"/>
    </source>
</evidence>
<keyword evidence="4" id="KW-0677">Repeat</keyword>
<dbReference type="AlphaFoldDB" id="A0A367ZNR2"/>
<feature type="domain" description="2Fe-2S ferredoxin-type" evidence="7">
    <location>
        <begin position="8"/>
        <end position="86"/>
    </location>
</feature>
<dbReference type="SMART" id="SM00929">
    <property type="entry name" value="NADH-G_4Fe-4S_3"/>
    <property type="match status" value="1"/>
</dbReference>
<dbReference type="Pfam" id="PF02256">
    <property type="entry name" value="Fe_hyd_SSU"/>
    <property type="match status" value="1"/>
</dbReference>
<dbReference type="CDD" id="cd00207">
    <property type="entry name" value="fer2"/>
    <property type="match status" value="1"/>
</dbReference>
<dbReference type="Gene3D" id="3.40.50.1780">
    <property type="match status" value="1"/>
</dbReference>
<dbReference type="Pfam" id="PF02906">
    <property type="entry name" value="Fe_hyd_lg_C"/>
    <property type="match status" value="1"/>
</dbReference>
<dbReference type="InterPro" id="IPR054351">
    <property type="entry name" value="NADH_UbQ_OxRdtase_ferredoxin"/>
</dbReference>
<dbReference type="Gene3D" id="3.10.20.740">
    <property type="match status" value="1"/>
</dbReference>
<keyword evidence="3" id="KW-0479">Metal-binding</keyword>
<feature type="domain" description="4Fe-4S ferredoxin-type" evidence="8">
    <location>
        <begin position="146"/>
        <end position="176"/>
    </location>
</feature>
<name>A0A367ZNR2_9BACT</name>
<evidence type="ECO:0000259" key="7">
    <source>
        <dbReference type="PROSITE" id="PS51085"/>
    </source>
</evidence>
<proteinExistence type="predicted"/>
<dbReference type="PANTHER" id="PTHR11615">
    <property type="entry name" value="NITRATE, FORMATE, IRON DEHYDROGENASE"/>
    <property type="match status" value="1"/>
</dbReference>
<dbReference type="SUPFAM" id="SSF54292">
    <property type="entry name" value="2Fe-2S ferredoxin-like"/>
    <property type="match status" value="1"/>
</dbReference>
<comment type="caution">
    <text evidence="10">The sequence shown here is derived from an EMBL/GenBank/DDBJ whole genome shotgun (WGS) entry which is preliminary data.</text>
</comment>
<evidence type="ECO:0000256" key="6">
    <source>
        <dbReference type="ARBA" id="ARBA00023014"/>
    </source>
</evidence>
<dbReference type="PROSITE" id="PS00198">
    <property type="entry name" value="4FE4S_FER_1"/>
    <property type="match status" value="1"/>
</dbReference>
<dbReference type="InterPro" id="IPR003149">
    <property type="entry name" value="Fe_hydrogenase_ssu"/>
</dbReference>
<dbReference type="GO" id="GO:0042773">
    <property type="term" value="P:ATP synthesis coupled electron transport"/>
    <property type="evidence" value="ECO:0007669"/>
    <property type="project" value="InterPro"/>
</dbReference>
<dbReference type="InterPro" id="IPR017900">
    <property type="entry name" value="4Fe4S_Fe_S_CS"/>
</dbReference>
<dbReference type="InterPro" id="IPR036991">
    <property type="entry name" value="Fe_hydrogenase_ssu_sf"/>
</dbReference>
<dbReference type="PROSITE" id="PS51839">
    <property type="entry name" value="4FE4S_HC3"/>
    <property type="match status" value="1"/>
</dbReference>
<dbReference type="GO" id="GO:0008901">
    <property type="term" value="F:ferredoxin hydrogenase activity"/>
    <property type="evidence" value="ECO:0007669"/>
    <property type="project" value="InterPro"/>
</dbReference>
<evidence type="ECO:0000256" key="4">
    <source>
        <dbReference type="ARBA" id="ARBA00022737"/>
    </source>
</evidence>
<gene>
    <name evidence="10" type="ORF">OZSIB_0364</name>
</gene>
<reference evidence="10 11" key="1">
    <citation type="submission" date="2018-05" db="EMBL/GenBank/DDBJ databases">
        <title>A metagenomic window into the 2 km-deep terrestrial subsurface aquifer revealed taxonomically and functionally diverse microbial community comprising novel uncultured bacterial lineages.</title>
        <authorList>
            <person name="Kadnikov V.V."/>
            <person name="Mardanov A.V."/>
            <person name="Beletsky A.V."/>
            <person name="Banks D."/>
            <person name="Pimenov N.V."/>
            <person name="Frank Y.A."/>
            <person name="Karnachuk O.V."/>
            <person name="Ravin N.V."/>
        </authorList>
    </citation>
    <scope>NUCLEOTIDE SEQUENCE [LARGE SCALE GENOMIC DNA]</scope>
    <source>
        <strain evidence="10">BY5</strain>
    </source>
</reference>
<dbReference type="Gene3D" id="4.10.260.20">
    <property type="entry name" value="Iron hydrogenase, small subunit"/>
    <property type="match status" value="1"/>
</dbReference>
<keyword evidence="6" id="KW-0411">Iron-sulfur</keyword>
<feature type="domain" description="4Fe-4S ferredoxin-type" evidence="8">
    <location>
        <begin position="189"/>
        <end position="218"/>
    </location>
</feature>
<dbReference type="InterPro" id="IPR013352">
    <property type="entry name" value="Fe_hydrogenase_subset"/>
</dbReference>
<dbReference type="GO" id="GO:0008137">
    <property type="term" value="F:NADH dehydrogenase (ubiquinone) activity"/>
    <property type="evidence" value="ECO:0007669"/>
    <property type="project" value="InterPro"/>
</dbReference>
<dbReference type="SMART" id="SM00902">
    <property type="entry name" value="Fe_hyd_SSU"/>
    <property type="match status" value="1"/>
</dbReference>
<dbReference type="SUPFAM" id="SSF54862">
    <property type="entry name" value="4Fe-4S ferredoxins"/>
    <property type="match status" value="1"/>
</dbReference>
<dbReference type="Pfam" id="PF13510">
    <property type="entry name" value="Fer2_4"/>
    <property type="match status" value="1"/>
</dbReference>
<dbReference type="Pfam" id="PF22117">
    <property type="entry name" value="Fer4_Nqo3"/>
    <property type="match status" value="1"/>
</dbReference>
<keyword evidence="5" id="KW-0408">Iron</keyword>
<organism evidence="10 11">
    <name type="scientific">Candidatus Ozemobacter sibiricus</name>
    <dbReference type="NCBI Taxonomy" id="2268124"/>
    <lineage>
        <taxon>Bacteria</taxon>
        <taxon>Candidatus Ozemobacteria</taxon>
        <taxon>Candidatus Ozemobacterales</taxon>
        <taxon>Candidatus Ozemobacteraceae</taxon>
        <taxon>Candidatus Ozemobacter</taxon>
    </lineage>
</organism>
<dbReference type="PROSITE" id="PS51085">
    <property type="entry name" value="2FE2S_FER_2"/>
    <property type="match status" value="1"/>
</dbReference>
<dbReference type="Gene3D" id="3.40.950.10">
    <property type="entry name" value="Fe-only Hydrogenase (Larger Subunit), Chain L, domain 3"/>
    <property type="match status" value="1"/>
</dbReference>
<protein>
    <submittedName>
        <fullName evidence="10">[FeFe] trimeric bifurcating hydrogernase, large subunit</fullName>
    </submittedName>
</protein>
<sequence>MMTGRSGAEVNLVLNGFPLRVPAGTTILEAARRIHVTLPRLCSLPGRAHHGSCRVCVVEVKGRHELLPACETVVTEGMVIETNSPVVRRTRRMLVELLLASHPEDCNTCDRNRLCELRRLAHETGIRTRYFERSPKEGFYPDTSHPSIVRDPNKCLLCGRCVHICREVQTVEAIGFMGRGGQTQVASPFAGGLGASPCVGCGQCVLACPVGALHEQHDLDAIWDVLADPAKTVIAQVAPATRVSLGEEFDHPPGTALTGQIVAALRRLGFRYVFDTSFAADLVAVEEGHELVDRLQGGGPLPLISSCSPSLVKFIEHFYPAQLPHLSVCKSPQQAFGALAKTWFAQRRGLDPHRIVVISVMPCTAKKYEAARPEMKRNGVPDVDFVLTNRELARLIREAGIDFAALPEEPFDSPMGSASGPGTLFGTSGGMTEATLETVRALLGGPPPGPEEYTPLRGLSEVKRAAFRLGDRLLPVAVASGLSNARTLLESIRAGNPEGLAFIELMGCPGGCVGGGGQSHEASFEVRSMRSSALHREHRGRPIRRPADNPALQALYEEFLGKPGGLKSRDILYTRYFPRSKYW</sequence>
<dbReference type="NCBIfam" id="TIGR02512">
    <property type="entry name" value="FeFe_hydrog_A"/>
    <property type="match status" value="1"/>
</dbReference>
<evidence type="ECO:0000313" key="11">
    <source>
        <dbReference type="Proteomes" id="UP000252355"/>
    </source>
</evidence>
<dbReference type="Gene3D" id="3.30.70.20">
    <property type="match status" value="1"/>
</dbReference>
<comment type="cofactor">
    <cofactor evidence="1">
        <name>[4Fe-4S] cluster</name>
        <dbReference type="ChEBI" id="CHEBI:49883"/>
    </cofactor>
</comment>
<dbReference type="FunFam" id="3.30.70.20:FF:000035">
    <property type="entry name" value="Iron hydrogenase 1"/>
    <property type="match status" value="1"/>
</dbReference>
<dbReference type="GO" id="GO:0016020">
    <property type="term" value="C:membrane"/>
    <property type="evidence" value="ECO:0007669"/>
    <property type="project" value="InterPro"/>
</dbReference>
<evidence type="ECO:0000256" key="5">
    <source>
        <dbReference type="ARBA" id="ARBA00023004"/>
    </source>
</evidence>
<dbReference type="Pfam" id="PF10588">
    <property type="entry name" value="NADH-G_4Fe-4S_3"/>
    <property type="match status" value="1"/>
</dbReference>